<accession>A0A0B7FUD6</accession>
<feature type="region of interest" description="Disordered" evidence="1">
    <location>
        <begin position="97"/>
        <end position="123"/>
    </location>
</feature>
<dbReference type="Proteomes" id="UP000059188">
    <property type="component" value="Unassembled WGS sequence"/>
</dbReference>
<gene>
    <name evidence="3" type="ORF">RSOLAG1IB_03726</name>
</gene>
<dbReference type="OrthoDB" id="2567806at2759"/>
<feature type="domain" description="Ribosome maturation protein SDO1/SBDS N-terminal" evidence="2">
    <location>
        <begin position="5"/>
        <end position="98"/>
    </location>
</feature>
<dbReference type="InterPro" id="IPR036786">
    <property type="entry name" value="Ribosome_mat_SBDS_N_sf"/>
</dbReference>
<dbReference type="Gene3D" id="3.30.1250.10">
    <property type="entry name" value="Ribosome maturation protein SBDS, N-terminal domain"/>
    <property type="match status" value="1"/>
</dbReference>
<evidence type="ECO:0000313" key="3">
    <source>
        <dbReference type="EMBL" id="CEL59792.1"/>
    </source>
</evidence>
<keyword evidence="4" id="KW-1185">Reference proteome</keyword>
<dbReference type="EMBL" id="LN679103">
    <property type="protein sequence ID" value="CEL59792.1"/>
    <property type="molecule type" value="Genomic_DNA"/>
</dbReference>
<feature type="compositionally biased region" description="Polar residues" evidence="1">
    <location>
        <begin position="97"/>
        <end position="114"/>
    </location>
</feature>
<evidence type="ECO:0000259" key="2">
    <source>
        <dbReference type="Pfam" id="PF01172"/>
    </source>
</evidence>
<sequence>MGKDVTIAIYKPNTQSTEEFMIVVNPDEYKKLINVLISLDTSVALALIVDSFDVFHSSTGHTGKWGKASKQQLESVFGTARDDEVVQQILNKGVSKTSSTFASKTGDTNMSQGSGEVRVSGFR</sequence>
<dbReference type="AlphaFoldDB" id="A0A0B7FUD6"/>
<name>A0A0B7FUD6_THACB</name>
<protein>
    <recommendedName>
        <fullName evidence="2">Ribosome maturation protein SDO1/SBDS N-terminal domain-containing protein</fullName>
    </recommendedName>
</protein>
<evidence type="ECO:0000313" key="4">
    <source>
        <dbReference type="Proteomes" id="UP000059188"/>
    </source>
</evidence>
<organism evidence="3 4">
    <name type="scientific">Thanatephorus cucumeris (strain AG1-IB / isolate 7/3/14)</name>
    <name type="common">Lettuce bottom rot fungus</name>
    <name type="synonym">Rhizoctonia solani</name>
    <dbReference type="NCBI Taxonomy" id="1108050"/>
    <lineage>
        <taxon>Eukaryota</taxon>
        <taxon>Fungi</taxon>
        <taxon>Dikarya</taxon>
        <taxon>Basidiomycota</taxon>
        <taxon>Agaricomycotina</taxon>
        <taxon>Agaricomycetes</taxon>
        <taxon>Cantharellales</taxon>
        <taxon>Ceratobasidiaceae</taxon>
        <taxon>Rhizoctonia</taxon>
        <taxon>Rhizoctonia solani AG-1</taxon>
    </lineage>
</organism>
<proteinExistence type="predicted"/>
<dbReference type="STRING" id="1108050.A0A0B7FUD6"/>
<reference evidence="3 4" key="1">
    <citation type="submission" date="2014-11" db="EMBL/GenBank/DDBJ databases">
        <authorList>
            <person name="Wibberg Daniel"/>
        </authorList>
    </citation>
    <scope>NUCLEOTIDE SEQUENCE [LARGE SCALE GENOMIC DNA]</scope>
    <source>
        <strain evidence="3">Rhizoctonia solani AG1-IB 7/3/14</strain>
    </source>
</reference>
<dbReference type="InterPro" id="IPR019783">
    <property type="entry name" value="SDO1/SBDS_N"/>
</dbReference>
<evidence type="ECO:0000256" key="1">
    <source>
        <dbReference type="SAM" id="MobiDB-lite"/>
    </source>
</evidence>
<dbReference type="SUPFAM" id="SSF89895">
    <property type="entry name" value="FYSH domain"/>
    <property type="match status" value="1"/>
</dbReference>
<dbReference type="Pfam" id="PF01172">
    <property type="entry name" value="SBDS_N"/>
    <property type="match status" value="1"/>
</dbReference>